<proteinExistence type="predicted"/>
<protein>
    <submittedName>
        <fullName evidence="2">Uncharacterized protein</fullName>
    </submittedName>
</protein>
<evidence type="ECO:0000313" key="1">
    <source>
        <dbReference type="Proteomes" id="UP000887565"/>
    </source>
</evidence>
<keyword evidence="1" id="KW-1185">Reference proteome</keyword>
<accession>A0A915I8C8</accession>
<evidence type="ECO:0000313" key="2">
    <source>
        <dbReference type="WBParaSite" id="nRc.2.0.1.t10122-RA"/>
    </source>
</evidence>
<dbReference type="WBParaSite" id="nRc.2.0.1.t10122-RA">
    <property type="protein sequence ID" value="nRc.2.0.1.t10122-RA"/>
    <property type="gene ID" value="nRc.2.0.1.g10122"/>
</dbReference>
<sequence length="101" mass="11292">MLQQQYAAALENITCSKIFAQLKLDGGPACPKNYKNIFILQRWYLATLCGASLRGFLVWIEQWAPHGEVHGLFLETELKDNVQTSAFRTGAAVEIPIVLVL</sequence>
<reference evidence="2" key="1">
    <citation type="submission" date="2022-11" db="UniProtKB">
        <authorList>
            <consortium name="WormBaseParasite"/>
        </authorList>
    </citation>
    <scope>IDENTIFICATION</scope>
</reference>
<dbReference type="AlphaFoldDB" id="A0A915I8C8"/>
<name>A0A915I8C8_ROMCU</name>
<organism evidence="1 2">
    <name type="scientific">Romanomermis culicivorax</name>
    <name type="common">Nematode worm</name>
    <dbReference type="NCBI Taxonomy" id="13658"/>
    <lineage>
        <taxon>Eukaryota</taxon>
        <taxon>Metazoa</taxon>
        <taxon>Ecdysozoa</taxon>
        <taxon>Nematoda</taxon>
        <taxon>Enoplea</taxon>
        <taxon>Dorylaimia</taxon>
        <taxon>Mermithida</taxon>
        <taxon>Mermithoidea</taxon>
        <taxon>Mermithidae</taxon>
        <taxon>Romanomermis</taxon>
    </lineage>
</organism>
<dbReference type="Proteomes" id="UP000887565">
    <property type="component" value="Unplaced"/>
</dbReference>